<gene>
    <name evidence="1" type="ORF">PNK_0610</name>
</gene>
<dbReference type="AlphaFoldDB" id="A0A0U5J9Z6"/>
<accession>A0A0U5J9Z6</accession>
<proteinExistence type="predicted"/>
<sequence>MKETQSKQFEQFLHPYIFILKEGKEIQEDFLDYSLLLLQVSLADVLPSPRGAQKASTPMAQLTKKSKIAACKIPFFALL</sequence>
<dbReference type="EMBL" id="LN879502">
    <property type="protein sequence ID" value="CUI16238.1"/>
    <property type="molecule type" value="Genomic_DNA"/>
</dbReference>
<dbReference type="Proteomes" id="UP000069902">
    <property type="component" value="Chromosome cPNK"/>
</dbReference>
<dbReference type="PATRIC" id="fig|389348.3.peg.671"/>
<evidence type="ECO:0000313" key="1">
    <source>
        <dbReference type="EMBL" id="CUI16238.1"/>
    </source>
</evidence>
<keyword evidence="2" id="KW-1185">Reference proteome</keyword>
<name>A0A0U5J9Z6_9BACT</name>
<evidence type="ECO:0000313" key="2">
    <source>
        <dbReference type="Proteomes" id="UP000069902"/>
    </source>
</evidence>
<organism evidence="1 2">
    <name type="scientific">Candidatus Protochlamydia naegleriophila</name>
    <dbReference type="NCBI Taxonomy" id="389348"/>
    <lineage>
        <taxon>Bacteria</taxon>
        <taxon>Pseudomonadati</taxon>
        <taxon>Chlamydiota</taxon>
        <taxon>Chlamydiia</taxon>
        <taxon>Parachlamydiales</taxon>
        <taxon>Parachlamydiaceae</taxon>
        <taxon>Candidatus Protochlamydia</taxon>
    </lineage>
</organism>
<dbReference type="RefSeq" id="WP_059060220.1">
    <property type="nucleotide sequence ID" value="NZ_LN879502.1"/>
</dbReference>
<protein>
    <submittedName>
        <fullName evidence="1">Uncharacterized protein</fullName>
    </submittedName>
</protein>
<dbReference type="InParanoid" id="A0A0U5J9Z6"/>
<dbReference type="STRING" id="389348.PNK_0610"/>
<dbReference type="KEGG" id="pnl:PNK_0610"/>
<reference evidence="2" key="1">
    <citation type="submission" date="2015-09" db="EMBL/GenBank/DDBJ databases">
        <authorList>
            <person name="Bertelli C."/>
        </authorList>
    </citation>
    <scope>NUCLEOTIDE SEQUENCE [LARGE SCALE GENOMIC DNA]</scope>
    <source>
        <strain evidence="2">KNic</strain>
    </source>
</reference>